<dbReference type="Gene3D" id="3.90.1150.60">
    <property type="entry name" value="Methioning gamme-lyase, C-terminal domain"/>
    <property type="match status" value="1"/>
</dbReference>
<organism evidence="1 2">
    <name type="scientific">Inconstantimicrobium porci</name>
    <dbReference type="NCBI Taxonomy" id="2652291"/>
    <lineage>
        <taxon>Bacteria</taxon>
        <taxon>Bacillati</taxon>
        <taxon>Bacillota</taxon>
        <taxon>Clostridia</taxon>
        <taxon>Eubacteriales</taxon>
        <taxon>Clostridiaceae</taxon>
        <taxon>Inconstantimicrobium</taxon>
    </lineage>
</organism>
<dbReference type="GO" id="GO:0016829">
    <property type="term" value="F:lyase activity"/>
    <property type="evidence" value="ECO:0007669"/>
    <property type="project" value="UniProtKB-KW"/>
</dbReference>
<protein>
    <submittedName>
        <fullName evidence="1">Methionine gamma-lyase family protein</fullName>
    </submittedName>
</protein>
<dbReference type="Gene3D" id="3.40.640.10">
    <property type="entry name" value="Type I PLP-dependent aspartate aminotransferase-like (Major domain)"/>
    <property type="match status" value="1"/>
</dbReference>
<name>A0A7X2T046_9CLOT</name>
<proteinExistence type="predicted"/>
<accession>A0A7X2T046</accession>
<dbReference type="InterPro" id="IPR015424">
    <property type="entry name" value="PyrdxlP-dep_Trfase"/>
</dbReference>
<dbReference type="AlphaFoldDB" id="A0A7X2T046"/>
<dbReference type="PANTHER" id="PTHR46658">
    <property type="entry name" value="CYS OR MET METABOLISM PYRIDOXAL-PHOSPHATE-DEPENDENT ENZYME"/>
    <property type="match status" value="1"/>
</dbReference>
<dbReference type="Pfam" id="PF06838">
    <property type="entry name" value="Met_gamma_lyase"/>
    <property type="match status" value="1"/>
</dbReference>
<comment type="caution">
    <text evidence="1">The sequence shown here is derived from an EMBL/GenBank/DDBJ whole genome shotgun (WGS) entry which is preliminary data.</text>
</comment>
<keyword evidence="2" id="KW-1185">Reference proteome</keyword>
<dbReference type="InterPro" id="IPR015421">
    <property type="entry name" value="PyrdxlP-dep_Trfase_major"/>
</dbReference>
<gene>
    <name evidence="1" type="ORF">FYJ33_01810</name>
</gene>
<reference evidence="1 2" key="1">
    <citation type="submission" date="2019-08" db="EMBL/GenBank/DDBJ databases">
        <title>In-depth cultivation of the pig gut microbiome towards novel bacterial diversity and tailored functional studies.</title>
        <authorList>
            <person name="Wylensek D."/>
            <person name="Hitch T.C.A."/>
            <person name="Clavel T."/>
        </authorList>
    </citation>
    <scope>NUCLEOTIDE SEQUENCE [LARGE SCALE GENOMIC DNA]</scope>
    <source>
        <strain evidence="1 2">WCA-383-APC-5B</strain>
    </source>
</reference>
<evidence type="ECO:0000313" key="2">
    <source>
        <dbReference type="Proteomes" id="UP000460287"/>
    </source>
</evidence>
<dbReference type="EMBL" id="VULX01000001">
    <property type="protein sequence ID" value="MSR90182.1"/>
    <property type="molecule type" value="Genomic_DNA"/>
</dbReference>
<evidence type="ECO:0000313" key="1">
    <source>
        <dbReference type="EMBL" id="MSR90182.1"/>
    </source>
</evidence>
<dbReference type="InterPro" id="IPR009651">
    <property type="entry name" value="Met_g_lyase_put"/>
</dbReference>
<dbReference type="Proteomes" id="UP000460287">
    <property type="component" value="Unassembled WGS sequence"/>
</dbReference>
<dbReference type="RefSeq" id="WP_154530054.1">
    <property type="nucleotide sequence ID" value="NZ_VULX01000001.1"/>
</dbReference>
<keyword evidence="1" id="KW-0456">Lyase</keyword>
<dbReference type="PANTHER" id="PTHR46658:SF1">
    <property type="entry name" value="CYS OR MET METABOLISM PYRIDOXAL-PHOSPHATE-DEPENDENT ENZYME"/>
    <property type="match status" value="1"/>
</dbReference>
<dbReference type="SUPFAM" id="SSF53383">
    <property type="entry name" value="PLP-dependent transferases"/>
    <property type="match status" value="1"/>
</dbReference>
<sequence>MLKVTEELLKIRYKINNNIFKLSDKALADVEEQFKKFDEIREFNQNKVLAAFQEERISDSHFTNTTGYGYDDMGRDSLDKVYARVLGAEAALVRPHFVNGTHALGTALFGNLRPSDTLLAVSGTPYDTLQSVIGIDGKNERNGSLKEYGVKYKQIDLRNGGFDFDSIEKELKNDKSIKVIHLQRSTGYGWRNAFTIEQLEEVIKFIKEIRNDVIVFVDNCYGEFVDVKEPTEVGADLIAGSLIKNIGGGIAPTGGYIAGRKDCVEQASYRLTVPGIGAECGSTFGVMRSMYQGLFLAPHITMEAVKGATFCSRIMELAGFEVLPKYTDKRSDIIQAIKFNDKIKLINFCKGIQAGSPIDSFVECEPWDMPGYNDQVIMAAGAFIQGSSIELSADAPIREPYIAYLQGGLTFDHAKIGILIALSKILNS</sequence>